<evidence type="ECO:0000313" key="3">
    <source>
        <dbReference type="Proteomes" id="UP000499080"/>
    </source>
</evidence>
<reference evidence="2 3" key="1">
    <citation type="journal article" date="2019" name="Sci. Rep.">
        <title>Orb-weaving spider Araneus ventricosus genome elucidates the spidroin gene catalogue.</title>
        <authorList>
            <person name="Kono N."/>
            <person name="Nakamura H."/>
            <person name="Ohtoshi R."/>
            <person name="Moran D.A.P."/>
            <person name="Shinohara A."/>
            <person name="Yoshida Y."/>
            <person name="Fujiwara M."/>
            <person name="Mori M."/>
            <person name="Tomita M."/>
            <person name="Arakawa K."/>
        </authorList>
    </citation>
    <scope>NUCLEOTIDE SEQUENCE [LARGE SCALE GENOMIC DNA]</scope>
</reference>
<accession>A0A4Y2BT61</accession>
<dbReference type="EMBL" id="BGPR01000104">
    <property type="protein sequence ID" value="GBL94625.1"/>
    <property type="molecule type" value="Genomic_DNA"/>
</dbReference>
<organism evidence="2 3">
    <name type="scientific">Araneus ventricosus</name>
    <name type="common">Orbweaver spider</name>
    <name type="synonym">Epeira ventricosa</name>
    <dbReference type="NCBI Taxonomy" id="182803"/>
    <lineage>
        <taxon>Eukaryota</taxon>
        <taxon>Metazoa</taxon>
        <taxon>Ecdysozoa</taxon>
        <taxon>Arthropoda</taxon>
        <taxon>Chelicerata</taxon>
        <taxon>Arachnida</taxon>
        <taxon>Araneae</taxon>
        <taxon>Araneomorphae</taxon>
        <taxon>Entelegynae</taxon>
        <taxon>Araneoidea</taxon>
        <taxon>Araneidae</taxon>
        <taxon>Araneus</taxon>
    </lineage>
</organism>
<proteinExistence type="predicted"/>
<comment type="caution">
    <text evidence="2">The sequence shown here is derived from an EMBL/GenBank/DDBJ whole genome shotgun (WGS) entry which is preliminary data.</text>
</comment>
<evidence type="ECO:0000313" key="2">
    <source>
        <dbReference type="EMBL" id="GBL94625.1"/>
    </source>
</evidence>
<name>A0A4Y2BT61_ARAVE</name>
<sequence length="82" mass="9690">TGSVSASEPDGINSVQWRSDRGQDEYRCPERPLALMLAKKKDGRDYQRRQLNEITIKDSYPAYHDRRQSLDVERKQWVPMEH</sequence>
<keyword evidence="3" id="KW-1185">Reference proteome</keyword>
<feature type="region of interest" description="Disordered" evidence="1">
    <location>
        <begin position="1"/>
        <end position="23"/>
    </location>
</feature>
<dbReference type="Proteomes" id="UP000499080">
    <property type="component" value="Unassembled WGS sequence"/>
</dbReference>
<feature type="non-terminal residue" evidence="2">
    <location>
        <position position="1"/>
    </location>
</feature>
<evidence type="ECO:0000256" key="1">
    <source>
        <dbReference type="SAM" id="MobiDB-lite"/>
    </source>
</evidence>
<gene>
    <name evidence="2" type="ORF">AVEN_83949-2_1</name>
</gene>
<protein>
    <submittedName>
        <fullName evidence="2">Uncharacterized protein</fullName>
    </submittedName>
</protein>
<dbReference type="AlphaFoldDB" id="A0A4Y2BT61"/>